<keyword evidence="3" id="KW-0804">Transcription</keyword>
<protein>
    <submittedName>
        <fullName evidence="7">TetR family transcriptional regulator</fullName>
    </submittedName>
</protein>
<keyword evidence="1" id="KW-0805">Transcription regulation</keyword>
<feature type="DNA-binding region" description="H-T-H motif" evidence="4">
    <location>
        <begin position="70"/>
        <end position="89"/>
    </location>
</feature>
<dbReference type="Proteomes" id="UP000641386">
    <property type="component" value="Unassembled WGS sequence"/>
</dbReference>
<dbReference type="AlphaFoldDB" id="A0A919E4L4"/>
<evidence type="ECO:0000256" key="4">
    <source>
        <dbReference type="PROSITE-ProRule" id="PRU00335"/>
    </source>
</evidence>
<evidence type="ECO:0000313" key="8">
    <source>
        <dbReference type="Proteomes" id="UP000641386"/>
    </source>
</evidence>
<proteinExistence type="predicted"/>
<dbReference type="SUPFAM" id="SSF46689">
    <property type="entry name" value="Homeodomain-like"/>
    <property type="match status" value="1"/>
</dbReference>
<dbReference type="InterPro" id="IPR009057">
    <property type="entry name" value="Homeodomain-like_sf"/>
</dbReference>
<evidence type="ECO:0000256" key="3">
    <source>
        <dbReference type="ARBA" id="ARBA00023163"/>
    </source>
</evidence>
<accession>A0A919E4L4</accession>
<gene>
    <name evidence="7" type="ORF">GCM10014715_87430</name>
</gene>
<dbReference type="InterPro" id="IPR041583">
    <property type="entry name" value="TetR_C_31"/>
</dbReference>
<evidence type="ECO:0000256" key="5">
    <source>
        <dbReference type="SAM" id="MobiDB-lite"/>
    </source>
</evidence>
<dbReference type="GO" id="GO:0003677">
    <property type="term" value="F:DNA binding"/>
    <property type="evidence" value="ECO:0007669"/>
    <property type="project" value="UniProtKB-UniRule"/>
</dbReference>
<comment type="caution">
    <text evidence="7">The sequence shown here is derived from an EMBL/GenBank/DDBJ whole genome shotgun (WGS) entry which is preliminary data.</text>
</comment>
<dbReference type="Gene3D" id="1.10.357.10">
    <property type="entry name" value="Tetracycline Repressor, domain 2"/>
    <property type="match status" value="1"/>
</dbReference>
<feature type="domain" description="HTH tetR-type" evidence="6">
    <location>
        <begin position="47"/>
        <end position="107"/>
    </location>
</feature>
<keyword evidence="2 4" id="KW-0238">DNA-binding</keyword>
<feature type="region of interest" description="Disordered" evidence="5">
    <location>
        <begin position="1"/>
        <end position="48"/>
    </location>
</feature>
<evidence type="ECO:0000259" key="6">
    <source>
        <dbReference type="PROSITE" id="PS50977"/>
    </source>
</evidence>
<dbReference type="PANTHER" id="PTHR47506">
    <property type="entry name" value="TRANSCRIPTIONAL REGULATORY PROTEIN"/>
    <property type="match status" value="1"/>
</dbReference>
<dbReference type="PROSITE" id="PS50977">
    <property type="entry name" value="HTH_TETR_2"/>
    <property type="match status" value="1"/>
</dbReference>
<dbReference type="SUPFAM" id="SSF48498">
    <property type="entry name" value="Tetracyclin repressor-like, C-terminal domain"/>
    <property type="match status" value="1"/>
</dbReference>
<reference evidence="7" key="1">
    <citation type="journal article" date="2014" name="Int. J. Syst. Evol. Microbiol.">
        <title>Complete genome sequence of Corynebacterium casei LMG S-19264T (=DSM 44701T), isolated from a smear-ripened cheese.</title>
        <authorList>
            <consortium name="US DOE Joint Genome Institute (JGI-PGF)"/>
            <person name="Walter F."/>
            <person name="Albersmeier A."/>
            <person name="Kalinowski J."/>
            <person name="Ruckert C."/>
        </authorList>
    </citation>
    <scope>NUCLEOTIDE SEQUENCE</scope>
    <source>
        <strain evidence="7">JCM 3302</strain>
    </source>
</reference>
<dbReference type="EMBL" id="BNBC01000087">
    <property type="protein sequence ID" value="GHF19115.1"/>
    <property type="molecule type" value="Genomic_DNA"/>
</dbReference>
<feature type="compositionally biased region" description="Basic and acidic residues" evidence="5">
    <location>
        <begin position="20"/>
        <end position="29"/>
    </location>
</feature>
<dbReference type="InterPro" id="IPR001647">
    <property type="entry name" value="HTH_TetR"/>
</dbReference>
<evidence type="ECO:0000313" key="7">
    <source>
        <dbReference type="EMBL" id="GHF19115.1"/>
    </source>
</evidence>
<name>A0A919E4L4_9ACTN</name>
<dbReference type="RefSeq" id="WP_189908273.1">
    <property type="nucleotide sequence ID" value="NZ_BNBC01000087.1"/>
</dbReference>
<feature type="compositionally biased region" description="Gly residues" evidence="5">
    <location>
        <begin position="9"/>
        <end position="18"/>
    </location>
</feature>
<keyword evidence="8" id="KW-1185">Reference proteome</keyword>
<evidence type="ECO:0000256" key="1">
    <source>
        <dbReference type="ARBA" id="ARBA00023015"/>
    </source>
</evidence>
<evidence type="ECO:0000256" key="2">
    <source>
        <dbReference type="ARBA" id="ARBA00023125"/>
    </source>
</evidence>
<reference evidence="7" key="2">
    <citation type="submission" date="2020-09" db="EMBL/GenBank/DDBJ databases">
        <authorList>
            <person name="Sun Q."/>
            <person name="Ohkuma M."/>
        </authorList>
    </citation>
    <scope>NUCLEOTIDE SEQUENCE</scope>
    <source>
        <strain evidence="7">JCM 3302</strain>
    </source>
</reference>
<sequence>MEKAERQGVSGGPAGSGAAGEEHEHEYADRSAGTAADEGRRVRRHDPERRTRILEAALDVLVTDGAAGITHRKVATRADVPLGSVTYHFSSLAELQTQAFARYVEQRTAEFEDLFTDVGEREDLIRVLVDLVQGGPSRRRSAILGFELHLAALRNPELRALTQKWTSDSRATLARFTGPEIAGRLDALLEGLIMHTLLATEPEPQEATRAAIVQTLAPLTGREA</sequence>
<organism evidence="7 8">
    <name type="scientific">Streptomyces spiralis</name>
    <dbReference type="NCBI Taxonomy" id="66376"/>
    <lineage>
        <taxon>Bacteria</taxon>
        <taxon>Bacillati</taxon>
        <taxon>Actinomycetota</taxon>
        <taxon>Actinomycetes</taxon>
        <taxon>Kitasatosporales</taxon>
        <taxon>Streptomycetaceae</taxon>
        <taxon>Streptomyces</taxon>
    </lineage>
</organism>
<dbReference type="PANTHER" id="PTHR47506:SF6">
    <property type="entry name" value="HTH-TYPE TRANSCRIPTIONAL REPRESSOR NEMR"/>
    <property type="match status" value="1"/>
</dbReference>
<dbReference type="Pfam" id="PF17940">
    <property type="entry name" value="TetR_C_31"/>
    <property type="match status" value="1"/>
</dbReference>
<feature type="compositionally biased region" description="Basic and acidic residues" evidence="5">
    <location>
        <begin position="37"/>
        <end position="48"/>
    </location>
</feature>
<dbReference type="InterPro" id="IPR036271">
    <property type="entry name" value="Tet_transcr_reg_TetR-rel_C_sf"/>
</dbReference>